<sequence>MKSFVTYWNPLDLENSDKWEEIEGSNGQLWQLTLAIDSETGDYTRLTKFVNGANTEKFGAKNHNYPEEILILCGRLYDAAFDQWLSAGYYASRPPGEVHGPFIADGECIVLEISYPSQLSTVN</sequence>
<evidence type="ECO:0000259" key="1">
    <source>
        <dbReference type="Pfam" id="PF12973"/>
    </source>
</evidence>
<dbReference type="InterPro" id="IPR025979">
    <property type="entry name" value="ChrR-like_cupin_dom"/>
</dbReference>
<gene>
    <name evidence="2" type="ordered locus">PCC8801_0637</name>
</gene>
<proteinExistence type="predicted"/>
<dbReference type="AlphaFoldDB" id="B7JXG8"/>
<dbReference type="Pfam" id="PF12973">
    <property type="entry name" value="Cupin_7"/>
    <property type="match status" value="1"/>
</dbReference>
<name>B7JXG8_RIPO1</name>
<dbReference type="STRING" id="41431.PCC8801_0637"/>
<reference evidence="3" key="1">
    <citation type="journal article" date="2011" name="MBio">
        <title>Novel metabolic attributes of the genus Cyanothece, comprising a group of unicellular nitrogen-fixing Cyanobacteria.</title>
        <authorList>
            <person name="Bandyopadhyay A."/>
            <person name="Elvitigala T."/>
            <person name="Welsh E."/>
            <person name="Stockel J."/>
            <person name="Liberton M."/>
            <person name="Min H."/>
            <person name="Sherman L.A."/>
            <person name="Pakrasi H.B."/>
        </authorList>
    </citation>
    <scope>NUCLEOTIDE SEQUENCE [LARGE SCALE GENOMIC DNA]</scope>
    <source>
        <strain evidence="3">PCC 8801</strain>
    </source>
</reference>
<dbReference type="EMBL" id="CP001287">
    <property type="protein sequence ID" value="ACK64725.1"/>
    <property type="molecule type" value="Genomic_DNA"/>
</dbReference>
<evidence type="ECO:0000313" key="2">
    <source>
        <dbReference type="EMBL" id="ACK64725.1"/>
    </source>
</evidence>
<dbReference type="OrthoDB" id="9793147at2"/>
<feature type="domain" description="ChrR-like cupin" evidence="1">
    <location>
        <begin position="19"/>
        <end position="110"/>
    </location>
</feature>
<dbReference type="Proteomes" id="UP000008204">
    <property type="component" value="Chromosome"/>
</dbReference>
<evidence type="ECO:0000313" key="3">
    <source>
        <dbReference type="Proteomes" id="UP000008204"/>
    </source>
</evidence>
<keyword evidence="3" id="KW-1185">Reference proteome</keyword>
<dbReference type="KEGG" id="cyp:PCC8801_0637"/>
<dbReference type="eggNOG" id="COG1917">
    <property type="taxonomic scope" value="Bacteria"/>
</dbReference>
<organism evidence="2 3">
    <name type="scientific">Rippkaea orientalis (strain PCC 8801 / RF-1)</name>
    <name type="common">Cyanothece sp. (strain PCC 8801)</name>
    <dbReference type="NCBI Taxonomy" id="41431"/>
    <lineage>
        <taxon>Bacteria</taxon>
        <taxon>Bacillati</taxon>
        <taxon>Cyanobacteriota</taxon>
        <taxon>Cyanophyceae</taxon>
        <taxon>Oscillatoriophycideae</taxon>
        <taxon>Chroococcales</taxon>
        <taxon>Aphanothecaceae</taxon>
        <taxon>Rippkaea</taxon>
        <taxon>Rippkaea orientalis</taxon>
    </lineage>
</organism>
<dbReference type="RefSeq" id="WP_012594002.1">
    <property type="nucleotide sequence ID" value="NC_011726.1"/>
</dbReference>
<accession>B7JXG8</accession>
<dbReference type="Gene3D" id="2.60.120.10">
    <property type="entry name" value="Jelly Rolls"/>
    <property type="match status" value="1"/>
</dbReference>
<dbReference type="InterPro" id="IPR011051">
    <property type="entry name" value="RmlC_Cupin_sf"/>
</dbReference>
<dbReference type="HOGENOM" id="CLU_146491_1_0_3"/>
<dbReference type="SUPFAM" id="SSF51182">
    <property type="entry name" value="RmlC-like cupins"/>
    <property type="match status" value="1"/>
</dbReference>
<dbReference type="InterPro" id="IPR014710">
    <property type="entry name" value="RmlC-like_jellyroll"/>
</dbReference>
<protein>
    <recommendedName>
        <fullName evidence="1">ChrR-like cupin domain-containing protein</fullName>
    </recommendedName>
</protein>